<dbReference type="GeneID" id="81441566"/>
<evidence type="ECO:0000313" key="4">
    <source>
        <dbReference type="EMBL" id="KAJ5363760.1"/>
    </source>
</evidence>
<reference evidence="4" key="1">
    <citation type="submission" date="2022-11" db="EMBL/GenBank/DDBJ databases">
        <authorList>
            <person name="Petersen C."/>
        </authorList>
    </citation>
    <scope>NUCLEOTIDE SEQUENCE</scope>
    <source>
        <strain evidence="4">IBT 29864</strain>
    </source>
</reference>
<feature type="chain" id="PRO_5040922554" description="Mid2 domain-containing protein" evidence="3">
    <location>
        <begin position="22"/>
        <end position="617"/>
    </location>
</feature>
<evidence type="ECO:0008006" key="6">
    <source>
        <dbReference type="Google" id="ProtNLM"/>
    </source>
</evidence>
<keyword evidence="3" id="KW-0732">Signal</keyword>
<keyword evidence="2" id="KW-1133">Transmembrane helix</keyword>
<evidence type="ECO:0000256" key="3">
    <source>
        <dbReference type="SAM" id="SignalP"/>
    </source>
</evidence>
<feature type="compositionally biased region" description="Low complexity" evidence="1">
    <location>
        <begin position="578"/>
        <end position="596"/>
    </location>
</feature>
<reference evidence="4" key="2">
    <citation type="journal article" date="2023" name="IMA Fungus">
        <title>Comparative genomic study of the Penicillium genus elucidates a diverse pangenome and 15 lateral gene transfer events.</title>
        <authorList>
            <person name="Petersen C."/>
            <person name="Sorensen T."/>
            <person name="Nielsen M.R."/>
            <person name="Sondergaard T.E."/>
            <person name="Sorensen J.L."/>
            <person name="Fitzpatrick D.A."/>
            <person name="Frisvad J.C."/>
            <person name="Nielsen K.L."/>
        </authorList>
    </citation>
    <scope>NUCLEOTIDE SEQUENCE</scope>
    <source>
        <strain evidence="4">IBT 29864</strain>
    </source>
</reference>
<organism evidence="4 5">
    <name type="scientific">Penicillium cataractarum</name>
    <dbReference type="NCBI Taxonomy" id="2100454"/>
    <lineage>
        <taxon>Eukaryota</taxon>
        <taxon>Fungi</taxon>
        <taxon>Dikarya</taxon>
        <taxon>Ascomycota</taxon>
        <taxon>Pezizomycotina</taxon>
        <taxon>Eurotiomycetes</taxon>
        <taxon>Eurotiomycetidae</taxon>
        <taxon>Eurotiales</taxon>
        <taxon>Aspergillaceae</taxon>
        <taxon>Penicillium</taxon>
    </lineage>
</organism>
<evidence type="ECO:0000256" key="2">
    <source>
        <dbReference type="SAM" id="Phobius"/>
    </source>
</evidence>
<dbReference type="OrthoDB" id="4733706at2759"/>
<keyword evidence="5" id="KW-1185">Reference proteome</keyword>
<dbReference type="RefSeq" id="XP_056551387.1">
    <property type="nucleotide sequence ID" value="XM_056702387.1"/>
</dbReference>
<dbReference type="Proteomes" id="UP001147782">
    <property type="component" value="Unassembled WGS sequence"/>
</dbReference>
<feature type="signal peptide" evidence="3">
    <location>
        <begin position="1"/>
        <end position="21"/>
    </location>
</feature>
<proteinExistence type="predicted"/>
<protein>
    <recommendedName>
        <fullName evidence="6">Mid2 domain-containing protein</fullName>
    </recommendedName>
</protein>
<keyword evidence="2" id="KW-0812">Transmembrane</keyword>
<feature type="region of interest" description="Disordered" evidence="1">
    <location>
        <begin position="578"/>
        <end position="617"/>
    </location>
</feature>
<evidence type="ECO:0000313" key="5">
    <source>
        <dbReference type="Proteomes" id="UP001147782"/>
    </source>
</evidence>
<accession>A0A9W9V267</accession>
<sequence>MLVSMLPILLGWMPILGSAGALAPMNSMNSALRTRNGPGMTDADTLNALGRAFHVARSQNSVYKMNQTSLSKAWEGATLFTLGENNAEYGDSSTNYNPTISIICSTCYLNGSVTGGLTLTGDTNFTQAVDNIKSEASSTVSNMTDQLETYVKKVFSDVASLDISDIENDITAWPTLDVDVNLDDSSISGAKVSLDFNDLEMYLDLDIQLATGAAYTLNIYTSESPVGISVPGVELGVLFSVDLILIAEAQIDIGSGIHIKLDDGVSFELEMFNTDLSSVTLPGASYEVLPVTLSGEGGSLQAVLSLKASVGADMSVDEDFLPKFSAGIVADIFAYIADFVTTVSHIEDAKSGDCELEAAVEYTLAVGAAAGATVAVGTYAWGPAPSTTVPVWHTTLASTCAKTKSASTISSASIGSTASSAITARAEFIERENSEKSVTTTTVTSVESYTIVNCITSGVVYCPVRYQNTSSYETTVTSTVTVTSGSSATMPASTFVSVTSAIPFGEEVKRMFSTSGAPKSYDPSSATGGSSILNGSTNGTSNKVIIGLCVGLGVPFLAAVIFTFIFFMRKHKYDSVSQQPQVSDLDQSSSVPSDSSNTPVKVKELVRKPGGGRYDDY</sequence>
<feature type="compositionally biased region" description="Basic and acidic residues" evidence="1">
    <location>
        <begin position="601"/>
        <end position="617"/>
    </location>
</feature>
<name>A0A9W9V267_9EURO</name>
<gene>
    <name evidence="4" type="ORF">N7496_009473</name>
</gene>
<comment type="caution">
    <text evidence="4">The sequence shown here is derived from an EMBL/GenBank/DDBJ whole genome shotgun (WGS) entry which is preliminary data.</text>
</comment>
<evidence type="ECO:0000256" key="1">
    <source>
        <dbReference type="SAM" id="MobiDB-lite"/>
    </source>
</evidence>
<dbReference type="EMBL" id="JAPZBS010000008">
    <property type="protein sequence ID" value="KAJ5363760.1"/>
    <property type="molecule type" value="Genomic_DNA"/>
</dbReference>
<keyword evidence="2" id="KW-0472">Membrane</keyword>
<dbReference type="AlphaFoldDB" id="A0A9W9V267"/>
<feature type="transmembrane region" description="Helical" evidence="2">
    <location>
        <begin position="544"/>
        <end position="567"/>
    </location>
</feature>